<name>A0A143PKK2_LUTPR</name>
<evidence type="ECO:0000259" key="1">
    <source>
        <dbReference type="Pfam" id="PF06439"/>
    </source>
</evidence>
<dbReference type="EMBL" id="CP015136">
    <property type="protein sequence ID" value="AMY09095.1"/>
    <property type="molecule type" value="Genomic_DNA"/>
</dbReference>
<dbReference type="STRING" id="1855912.LuPra_02306"/>
<dbReference type="GO" id="GO:0016787">
    <property type="term" value="F:hydrolase activity"/>
    <property type="evidence" value="ECO:0007669"/>
    <property type="project" value="InterPro"/>
</dbReference>
<dbReference type="OrthoDB" id="176168at2"/>
<reference evidence="3" key="2">
    <citation type="submission" date="2016-04" db="EMBL/GenBank/DDBJ databases">
        <title>First Complete Genome Sequence of a Subdivision 6 Acidobacterium.</title>
        <authorList>
            <person name="Huang S."/>
            <person name="Vieira S."/>
            <person name="Bunk B."/>
            <person name="Riedel T."/>
            <person name="Sproeer C."/>
            <person name="Overmann J."/>
        </authorList>
    </citation>
    <scope>NUCLEOTIDE SEQUENCE [LARGE SCALE GENOMIC DNA]</scope>
    <source>
        <strain evidence="3">DSM 100886 HEG_-6_39</strain>
    </source>
</reference>
<dbReference type="KEGG" id="abac:LuPra_02306"/>
<dbReference type="Gene3D" id="2.60.120.560">
    <property type="entry name" value="Exo-inulinase, domain 1"/>
    <property type="match status" value="1"/>
</dbReference>
<dbReference type="AlphaFoldDB" id="A0A143PKK2"/>
<proteinExistence type="predicted"/>
<dbReference type="Proteomes" id="UP000076079">
    <property type="component" value="Chromosome"/>
</dbReference>
<dbReference type="Pfam" id="PF06439">
    <property type="entry name" value="3keto-disac_hyd"/>
    <property type="match status" value="1"/>
</dbReference>
<sequence>MTTERWTSPRRVVAAALVIGGVVIGAPPVAQAQSDTLPAGFTRLFNGKDLSGWRGRPGKGGVFSPYVEATFTDAERKAKQAEWNADRDAHWWVDPVRGELVTDGKGVHLATEKAYGNFELLAEWKLTVPNGITGIYLRSYPQVQLWDPASATNQQTGAFRGSGALWNNNDDNPGKWPLVKADKPIGEWNHVRVRMVGERVWVWLNGQQTVDGQKLDNYFDRSQPLLPSGAIELQTHGTEVRFRNIFVRELDP</sequence>
<gene>
    <name evidence="2" type="ORF">LuPra_02306</name>
</gene>
<accession>A0A143PKK2</accession>
<evidence type="ECO:0000313" key="2">
    <source>
        <dbReference type="EMBL" id="AMY09095.1"/>
    </source>
</evidence>
<evidence type="ECO:0000313" key="3">
    <source>
        <dbReference type="Proteomes" id="UP000076079"/>
    </source>
</evidence>
<keyword evidence="3" id="KW-1185">Reference proteome</keyword>
<organism evidence="2 3">
    <name type="scientific">Luteitalea pratensis</name>
    <dbReference type="NCBI Taxonomy" id="1855912"/>
    <lineage>
        <taxon>Bacteria</taxon>
        <taxon>Pseudomonadati</taxon>
        <taxon>Acidobacteriota</taxon>
        <taxon>Vicinamibacteria</taxon>
        <taxon>Vicinamibacterales</taxon>
        <taxon>Vicinamibacteraceae</taxon>
        <taxon>Luteitalea</taxon>
    </lineage>
</organism>
<dbReference type="RefSeq" id="WP_157899026.1">
    <property type="nucleotide sequence ID" value="NZ_CP015136.1"/>
</dbReference>
<dbReference type="InterPro" id="IPR010496">
    <property type="entry name" value="AL/BT2_dom"/>
</dbReference>
<protein>
    <recommendedName>
        <fullName evidence="1">3-keto-alpha-glucoside-1,2-lyase/3-keto-2-hydroxy-glucal hydratase domain-containing protein</fullName>
    </recommendedName>
</protein>
<feature type="domain" description="3-keto-alpha-glucoside-1,2-lyase/3-keto-2-hydroxy-glucal hydratase" evidence="1">
    <location>
        <begin position="40"/>
        <end position="248"/>
    </location>
</feature>
<reference evidence="2 3" key="1">
    <citation type="journal article" date="2016" name="Genome Announc.">
        <title>First Complete Genome Sequence of a Subdivision 6 Acidobacterium Strain.</title>
        <authorList>
            <person name="Huang S."/>
            <person name="Vieira S."/>
            <person name="Bunk B."/>
            <person name="Riedel T."/>
            <person name="Sproer C."/>
            <person name="Overmann J."/>
        </authorList>
    </citation>
    <scope>NUCLEOTIDE SEQUENCE [LARGE SCALE GENOMIC DNA]</scope>
    <source>
        <strain evidence="3">DSM 100886 HEG_-6_39</strain>
    </source>
</reference>